<gene>
    <name evidence="2" type="ORF">OFLC_LOCUS11260</name>
</gene>
<evidence type="ECO:0000313" key="2">
    <source>
        <dbReference type="EMBL" id="VDO75180.1"/>
    </source>
</evidence>
<evidence type="ECO:0000313" key="3">
    <source>
        <dbReference type="Proteomes" id="UP000267606"/>
    </source>
</evidence>
<dbReference type="STRING" id="387005.A0A183HUU9"/>
<evidence type="ECO:0000256" key="1">
    <source>
        <dbReference type="SAM" id="Phobius"/>
    </source>
</evidence>
<evidence type="ECO:0000313" key="4">
    <source>
        <dbReference type="WBParaSite" id="OFLC_0001126101-mRNA-1"/>
    </source>
</evidence>
<reference evidence="4" key="1">
    <citation type="submission" date="2016-06" db="UniProtKB">
        <authorList>
            <consortium name="WormBaseParasite"/>
        </authorList>
    </citation>
    <scope>IDENTIFICATION</scope>
</reference>
<keyword evidence="1" id="KW-1133">Transmembrane helix</keyword>
<name>A0A183HUU9_9BILA</name>
<keyword evidence="1" id="KW-0812">Transmembrane</keyword>
<dbReference type="AlphaFoldDB" id="A0A183HUU9"/>
<reference evidence="2 3" key="2">
    <citation type="submission" date="2018-11" db="EMBL/GenBank/DDBJ databases">
        <authorList>
            <consortium name="Pathogen Informatics"/>
        </authorList>
    </citation>
    <scope>NUCLEOTIDE SEQUENCE [LARGE SCALE GENOMIC DNA]</scope>
</reference>
<dbReference type="Proteomes" id="UP000267606">
    <property type="component" value="Unassembled WGS sequence"/>
</dbReference>
<proteinExistence type="predicted"/>
<organism evidence="4">
    <name type="scientific">Onchocerca flexuosa</name>
    <dbReference type="NCBI Taxonomy" id="387005"/>
    <lineage>
        <taxon>Eukaryota</taxon>
        <taxon>Metazoa</taxon>
        <taxon>Ecdysozoa</taxon>
        <taxon>Nematoda</taxon>
        <taxon>Chromadorea</taxon>
        <taxon>Rhabditida</taxon>
        <taxon>Spirurina</taxon>
        <taxon>Spiruromorpha</taxon>
        <taxon>Filarioidea</taxon>
        <taxon>Onchocercidae</taxon>
        <taxon>Onchocerca</taxon>
    </lineage>
</organism>
<feature type="transmembrane region" description="Helical" evidence="1">
    <location>
        <begin position="112"/>
        <end position="132"/>
    </location>
</feature>
<dbReference type="WBParaSite" id="OFLC_0001126101-mRNA-1">
    <property type="protein sequence ID" value="OFLC_0001126101-mRNA-1"/>
    <property type="gene ID" value="OFLC_0001126101"/>
</dbReference>
<protein>
    <submittedName>
        <fullName evidence="4">Auxilin-related protein 2</fullName>
    </submittedName>
</protein>
<accession>A0A183HUU9</accession>
<sequence length="178" mass="20304">MNDPFFAGLNFKSLLRQKAEFVPELKGEEDTSYFDARTDRYNHDVDSGDEDNAPMFGFFDTASPRHSIISTESINMAQVANFDSVKNSRSDSSSVSCQLSGDFHENKVGIKYNCPLTAVSLFSIFATVYWFIGLKFDNFSSICKMVLVRDNFICKNLVLFHIKAIRVLSFRKLLLRHK</sequence>
<dbReference type="EMBL" id="UZAJ01016052">
    <property type="protein sequence ID" value="VDO75180.1"/>
    <property type="molecule type" value="Genomic_DNA"/>
</dbReference>
<keyword evidence="3" id="KW-1185">Reference proteome</keyword>
<keyword evidence="1" id="KW-0472">Membrane</keyword>